<dbReference type="RefSeq" id="WP_313271758.1">
    <property type="nucleotide sequence ID" value="NZ_JASXSX010000001.1"/>
</dbReference>
<name>A0ABU3I9Q1_9ACTO</name>
<feature type="region of interest" description="Disordered" evidence="1">
    <location>
        <begin position="342"/>
        <end position="394"/>
    </location>
</feature>
<accession>A0ABU3I9Q1</accession>
<feature type="compositionally biased region" description="Low complexity" evidence="1">
    <location>
        <begin position="347"/>
        <end position="380"/>
    </location>
</feature>
<evidence type="ECO:0000313" key="3">
    <source>
        <dbReference type="Proteomes" id="UP001247542"/>
    </source>
</evidence>
<evidence type="ECO:0000313" key="2">
    <source>
        <dbReference type="EMBL" id="MDT3766671.1"/>
    </source>
</evidence>
<proteinExistence type="predicted"/>
<dbReference type="Gene3D" id="3.20.20.80">
    <property type="entry name" value="Glycosidases"/>
    <property type="match status" value="1"/>
</dbReference>
<organism evidence="2 3">
    <name type="scientific">Gleimia hominis</name>
    <dbReference type="NCBI Taxonomy" id="595468"/>
    <lineage>
        <taxon>Bacteria</taxon>
        <taxon>Bacillati</taxon>
        <taxon>Actinomycetota</taxon>
        <taxon>Actinomycetes</taxon>
        <taxon>Actinomycetales</taxon>
        <taxon>Actinomycetaceae</taxon>
        <taxon>Gleimia</taxon>
    </lineage>
</organism>
<keyword evidence="3" id="KW-1185">Reference proteome</keyword>
<dbReference type="EMBL" id="JASXSX010000001">
    <property type="protein sequence ID" value="MDT3766671.1"/>
    <property type="molecule type" value="Genomic_DNA"/>
</dbReference>
<gene>
    <name evidence="2" type="ORF">QS713_01130</name>
</gene>
<dbReference type="InterPro" id="IPR017853">
    <property type="entry name" value="GH"/>
</dbReference>
<evidence type="ECO:0008006" key="4">
    <source>
        <dbReference type="Google" id="ProtNLM"/>
    </source>
</evidence>
<comment type="caution">
    <text evidence="2">The sequence shown here is derived from an EMBL/GenBank/DDBJ whole genome shotgun (WGS) entry which is preliminary data.</text>
</comment>
<protein>
    <recommendedName>
        <fullName evidence="4">Glycosyl hydrolase</fullName>
    </recommendedName>
</protein>
<reference evidence="2 3" key="1">
    <citation type="submission" date="2023-06" db="EMBL/GenBank/DDBJ databases">
        <title>Draft genome sequence of Gleimia hominis type strain CCUG 57540T.</title>
        <authorList>
            <person name="Salva-Serra F."/>
            <person name="Cardew S."/>
            <person name="Jensie Markopoulos S."/>
            <person name="Ohlen M."/>
            <person name="Inganas E."/>
            <person name="Svensson-Stadler L."/>
            <person name="Moore E.R.B."/>
        </authorList>
    </citation>
    <scope>NUCLEOTIDE SEQUENCE [LARGE SCALE GENOMIC DNA]</scope>
    <source>
        <strain evidence="2 3">CCUG 57540</strain>
    </source>
</reference>
<dbReference type="Proteomes" id="UP001247542">
    <property type="component" value="Unassembled WGS sequence"/>
</dbReference>
<dbReference type="SUPFAM" id="SSF51445">
    <property type="entry name" value="(Trans)glycosidases"/>
    <property type="match status" value="1"/>
</dbReference>
<evidence type="ECO:0000256" key="1">
    <source>
        <dbReference type="SAM" id="MobiDB-lite"/>
    </source>
</evidence>
<sequence>MKVGVNYVPRSGWFYSWLDFDSDEAARDFDAIAQLGLDHVRVFPLWPVLQPNASHIRAQAVEDVRTLAQLATQRGLTVSVDVLQGHMSSFDFLPAWTQSWHQSNIFTDPTVVQAQAALVRALAEALRDVDGTTGLSLGNEIVQFAAARHPVRHKLTTQQAGAWLTQLLSTADEYWPAGQHSFSFDDDLVFEPTQPFTPRHALECGDITTVHSWVFGKIGQHYGKDHPRLVLLARYLLELMRAWQTELGQVKPLWLQEIGAPLNYLSAKNAPAFVSRTLSHVAAVPGVEAVTWWCSHDVHRSLTGFPAVEYDLGLFDSEGNVKPVGQALSQWIGNQAQQPEIPNQAWQPETPGQAPQPEAAGQTPQPEAPGQAPQPQEPGADPIAIPSVDHEDARVLVRPSGQIFEQWAQAIERGAPRVLQVTKNSI</sequence>